<feature type="region of interest" description="Disordered" evidence="1">
    <location>
        <begin position="184"/>
        <end position="213"/>
    </location>
</feature>
<keyword evidence="3" id="KW-1185">Reference proteome</keyword>
<reference evidence="3" key="1">
    <citation type="journal article" date="2012" name="PLoS Genet.">
        <title>The genomes of the fungal plant pathogens Cladosporium fulvum and Dothistroma septosporum reveal adaptation to different hosts and lifestyles but also signatures of common ancestry.</title>
        <authorList>
            <person name="de Wit P.J.G.M."/>
            <person name="van der Burgt A."/>
            <person name="Oekmen B."/>
            <person name="Stergiopoulos I."/>
            <person name="Abd-Elsalam K.A."/>
            <person name="Aerts A.L."/>
            <person name="Bahkali A.H."/>
            <person name="Beenen H.G."/>
            <person name="Chettri P."/>
            <person name="Cox M.P."/>
            <person name="Datema E."/>
            <person name="de Vries R.P."/>
            <person name="Dhillon B."/>
            <person name="Ganley A.R."/>
            <person name="Griffiths S.A."/>
            <person name="Guo Y."/>
            <person name="Hamelin R.C."/>
            <person name="Henrissat B."/>
            <person name="Kabir M.S."/>
            <person name="Jashni M.K."/>
            <person name="Kema G."/>
            <person name="Klaubauf S."/>
            <person name="Lapidus A."/>
            <person name="Levasseur A."/>
            <person name="Lindquist E."/>
            <person name="Mehrabi R."/>
            <person name="Ohm R.A."/>
            <person name="Owen T.J."/>
            <person name="Salamov A."/>
            <person name="Schwelm A."/>
            <person name="Schijlen E."/>
            <person name="Sun H."/>
            <person name="van den Burg H.A."/>
            <person name="van Ham R.C.H.J."/>
            <person name="Zhang S."/>
            <person name="Goodwin S.B."/>
            <person name="Grigoriev I.V."/>
            <person name="Collemare J."/>
            <person name="Bradshaw R.E."/>
        </authorList>
    </citation>
    <scope>NUCLEOTIDE SEQUENCE [LARGE SCALE GENOMIC DNA]</scope>
    <source>
        <strain evidence="3">NZE10 / CBS 128990</strain>
    </source>
</reference>
<dbReference type="OrthoDB" id="3650769at2759"/>
<evidence type="ECO:0000256" key="1">
    <source>
        <dbReference type="SAM" id="MobiDB-lite"/>
    </source>
</evidence>
<dbReference type="OMA" id="MARNDKY"/>
<dbReference type="EMBL" id="KB446543">
    <property type="protein sequence ID" value="EME40570.1"/>
    <property type="molecule type" value="Genomic_DNA"/>
</dbReference>
<reference evidence="2 3" key="2">
    <citation type="journal article" date="2012" name="PLoS Pathog.">
        <title>Diverse lifestyles and strategies of plant pathogenesis encoded in the genomes of eighteen Dothideomycetes fungi.</title>
        <authorList>
            <person name="Ohm R.A."/>
            <person name="Feau N."/>
            <person name="Henrissat B."/>
            <person name="Schoch C.L."/>
            <person name="Horwitz B.A."/>
            <person name="Barry K.W."/>
            <person name="Condon B.J."/>
            <person name="Copeland A.C."/>
            <person name="Dhillon B."/>
            <person name="Glaser F."/>
            <person name="Hesse C.N."/>
            <person name="Kosti I."/>
            <person name="LaButti K."/>
            <person name="Lindquist E.A."/>
            <person name="Lucas S."/>
            <person name="Salamov A.A."/>
            <person name="Bradshaw R.E."/>
            <person name="Ciuffetti L."/>
            <person name="Hamelin R.C."/>
            <person name="Kema G.H.J."/>
            <person name="Lawrence C."/>
            <person name="Scott J.A."/>
            <person name="Spatafora J.W."/>
            <person name="Turgeon B.G."/>
            <person name="de Wit P.J.G.M."/>
            <person name="Zhong S."/>
            <person name="Goodwin S.B."/>
            <person name="Grigoriev I.V."/>
        </authorList>
    </citation>
    <scope>NUCLEOTIDE SEQUENCE [LARGE SCALE GENOMIC DNA]</scope>
    <source>
        <strain evidence="3">NZE10 / CBS 128990</strain>
    </source>
</reference>
<dbReference type="AlphaFoldDB" id="N1PG83"/>
<name>N1PG83_DOTSN</name>
<gene>
    <name evidence="2" type="ORF">DOTSEDRAFT_37375</name>
</gene>
<organism evidence="2 3">
    <name type="scientific">Dothistroma septosporum (strain NZE10 / CBS 128990)</name>
    <name type="common">Red band needle blight fungus</name>
    <name type="synonym">Mycosphaerella pini</name>
    <dbReference type="NCBI Taxonomy" id="675120"/>
    <lineage>
        <taxon>Eukaryota</taxon>
        <taxon>Fungi</taxon>
        <taxon>Dikarya</taxon>
        <taxon>Ascomycota</taxon>
        <taxon>Pezizomycotina</taxon>
        <taxon>Dothideomycetes</taxon>
        <taxon>Dothideomycetidae</taxon>
        <taxon>Mycosphaerellales</taxon>
        <taxon>Mycosphaerellaceae</taxon>
        <taxon>Dothistroma</taxon>
    </lineage>
</organism>
<feature type="region of interest" description="Disordered" evidence="1">
    <location>
        <begin position="117"/>
        <end position="150"/>
    </location>
</feature>
<evidence type="ECO:0000313" key="3">
    <source>
        <dbReference type="Proteomes" id="UP000016933"/>
    </source>
</evidence>
<accession>N1PG83</accession>
<dbReference type="HOGENOM" id="CLU_484869_0_0_1"/>
<dbReference type="eggNOG" id="ENOG502T5QB">
    <property type="taxonomic scope" value="Eukaryota"/>
</dbReference>
<proteinExistence type="predicted"/>
<protein>
    <submittedName>
        <fullName evidence="2">Uncharacterized protein</fullName>
    </submittedName>
</protein>
<evidence type="ECO:0000313" key="2">
    <source>
        <dbReference type="EMBL" id="EME40570.1"/>
    </source>
</evidence>
<dbReference type="Proteomes" id="UP000016933">
    <property type="component" value="Unassembled WGS sequence"/>
</dbReference>
<sequence>MAGPMNDLSAPFDLEDLDMPVFGDLNDLEYTDVDFAEAEFADVDLGAWQNFEFDENGFVVSDEKPTDPASELPPEASASNEAFVAEFMAGIQQRPFNNGDVLPSWEEYEAIFGQYAGDKQSPENGNSQQSDVERQPPLPEHTQPVKVQDQQVVVEAPRSPSGDADHQVPQSEHLETLVIDMDAPVSTDDDADSLPDGCKAPPSTPKPLEEQSSGMTMPIAIVEQAPAMPVSTAAPVPQAFYHYPTIPIPANGALAPPSLLQVERQAETSAQIKFSTRPHPLSYQCRIETLEAAHQALDDPGEEVALVKLTPTGEDDWQLVKGQQLHGLAAQLYDAIQAEPGEPPENFTAFQRDYYHEHQFKVLSNIKETITTKPVEAEARVLLVLEELINIHENGLPEPAFHRKATTGSNFGVEVNLTCSERAEKIIEMARNDKYAAQDILGGINLADMTRSPIKYLERKRGNSRVNAKKAENVRLAAQGQCVPVAARGRKAVMTPTVAGRQMFSAPSRQPPRAAIPEAAPVMPMAVSRTGPIPRIKATLKRNVVGESDGAVAKRAKHGDWQ</sequence>